<dbReference type="Pfam" id="PF02195">
    <property type="entry name" value="ParB_N"/>
    <property type="match status" value="1"/>
</dbReference>
<dbReference type="Gene3D" id="3.90.1530.10">
    <property type="entry name" value="Conserved hypothetical protein from pyrococcus furiosus pfu- 392566-001, ParB domain"/>
    <property type="match status" value="1"/>
</dbReference>
<dbReference type="Pfam" id="PF01555">
    <property type="entry name" value="N6_N4_Mtase"/>
    <property type="match status" value="1"/>
</dbReference>
<sequence>MLIEKIPAAKLNPAAYNPRKDLKPGDKEYEKLKRSIAEFGYVEPIIWNKTTGNVVGGHQRLKVLLDLGQTEIDCVVVELDDKREKALNLALNKIQGDWDEAKLASLMAEFDASTFDVSLTGFDADEVDALLNKFYSKDAIQDDFDVDKEKETIESAGETRTHPGDIWLLGQHRLLCGDSTSEVDFDRLMDGAHAQCAVTSPPYGVGKEYEKAGIEPWFETMRPAIKNICKNADIVCWNIGDLYATGTQFIEPTEMYSIGLFSDNGFRPIWIRIWKKQGMNFGNSPYHLVTNKPVQQYEYITALAAQETEEYNDQEFAWVSAFAGHSYKFVKRLTKDERKKWGYAGIWEISTVRANKDHPAMFPVELPWRCIKMHSDRGGVVLEPFAGCGTTLIACEQTERRCYAMEISPLYCDLIVKRWETFTGEAAVKLEA</sequence>
<evidence type="ECO:0000313" key="6">
    <source>
        <dbReference type="EMBL" id="CFX07097.1"/>
    </source>
</evidence>
<dbReference type="Proteomes" id="UP000045545">
    <property type="component" value="Unassembled WGS sequence"/>
</dbReference>
<dbReference type="PRINTS" id="PR00508">
    <property type="entry name" value="S21N4MTFRASE"/>
</dbReference>
<dbReference type="SUPFAM" id="SSF110849">
    <property type="entry name" value="ParB/Sulfiredoxin"/>
    <property type="match status" value="1"/>
</dbReference>
<reference evidence="6 8" key="1">
    <citation type="submission" date="2015-03" db="EMBL/GenBank/DDBJ databases">
        <authorList>
            <person name="Strepis Nikolaos"/>
        </authorList>
    </citation>
    <scope>NUCLEOTIDE SEQUENCE [LARGE SCALE GENOMIC DNA]</scope>
    <source>
        <strain evidence="6 8">OL-4</strain>
    </source>
</reference>
<dbReference type="STRING" id="690567.399"/>
<name>A0A0E4GC92_9FIRM</name>
<dbReference type="InterPro" id="IPR036086">
    <property type="entry name" value="ParB/Sulfiredoxin_sf"/>
</dbReference>
<evidence type="ECO:0000256" key="3">
    <source>
        <dbReference type="ARBA" id="ARBA00022747"/>
    </source>
</evidence>
<dbReference type="GO" id="GO:0009307">
    <property type="term" value="P:DNA restriction-modification system"/>
    <property type="evidence" value="ECO:0007669"/>
    <property type="project" value="UniProtKB-KW"/>
</dbReference>
<proteinExistence type="inferred from homology"/>
<dbReference type="EMBL" id="CGIH01000004">
    <property type="protein sequence ID" value="CFX07097.1"/>
    <property type="molecule type" value="Genomic_DNA"/>
</dbReference>
<dbReference type="AlphaFoldDB" id="A0A0E4GC92"/>
<accession>A0A0E4GC92</accession>
<keyword evidence="2" id="KW-0808">Transferase</keyword>
<dbReference type="GO" id="GO:0003677">
    <property type="term" value="F:DNA binding"/>
    <property type="evidence" value="ECO:0007669"/>
    <property type="project" value="InterPro"/>
</dbReference>
<dbReference type="GO" id="GO:0008170">
    <property type="term" value="F:N-methyltransferase activity"/>
    <property type="evidence" value="ECO:0007669"/>
    <property type="project" value="InterPro"/>
</dbReference>
<dbReference type="OrthoDB" id="9773571at2"/>
<feature type="domain" description="ParB-like N-terminal" evidence="5">
    <location>
        <begin position="4"/>
        <end position="93"/>
    </location>
</feature>
<evidence type="ECO:0000256" key="1">
    <source>
        <dbReference type="ARBA" id="ARBA00022603"/>
    </source>
</evidence>
<keyword evidence="1 6" id="KW-0489">Methyltransferase</keyword>
<dbReference type="SUPFAM" id="SSF53335">
    <property type="entry name" value="S-adenosyl-L-methionine-dependent methyltransferases"/>
    <property type="match status" value="1"/>
</dbReference>
<evidence type="ECO:0000313" key="8">
    <source>
        <dbReference type="Proteomes" id="UP000045545"/>
    </source>
</evidence>
<dbReference type="CDD" id="cd16401">
    <property type="entry name" value="ParB_N_like_MT"/>
    <property type="match status" value="1"/>
</dbReference>
<dbReference type="Gene3D" id="3.40.50.150">
    <property type="entry name" value="Vaccinia Virus protein VP39"/>
    <property type="match status" value="1"/>
</dbReference>
<evidence type="ECO:0000259" key="5">
    <source>
        <dbReference type="SMART" id="SM00470"/>
    </source>
</evidence>
<organism evidence="6 8">
    <name type="scientific">Syntrophomonas zehnderi OL-4</name>
    <dbReference type="NCBI Taxonomy" id="690567"/>
    <lineage>
        <taxon>Bacteria</taxon>
        <taxon>Bacillati</taxon>
        <taxon>Bacillota</taxon>
        <taxon>Clostridia</taxon>
        <taxon>Eubacteriales</taxon>
        <taxon>Syntrophomonadaceae</taxon>
        <taxon>Syntrophomonas</taxon>
    </lineage>
</organism>
<keyword evidence="8" id="KW-1185">Reference proteome</keyword>
<dbReference type="EC" id="2.1.1.-" evidence="4"/>
<dbReference type="InterPro" id="IPR029063">
    <property type="entry name" value="SAM-dependent_MTases_sf"/>
</dbReference>
<dbReference type="InterPro" id="IPR001091">
    <property type="entry name" value="RM_Methyltransferase"/>
</dbReference>
<keyword evidence="3" id="KW-0680">Restriction system</keyword>
<evidence type="ECO:0000256" key="4">
    <source>
        <dbReference type="RuleBase" id="RU362026"/>
    </source>
</evidence>
<dbReference type="EMBL" id="CGIH01000018">
    <property type="protein sequence ID" value="CFX32358.1"/>
    <property type="molecule type" value="Genomic_DNA"/>
</dbReference>
<comment type="similarity">
    <text evidence="4">Belongs to the N(4)/N(6)-methyltransferase family.</text>
</comment>
<dbReference type="InterPro" id="IPR003115">
    <property type="entry name" value="ParB_N"/>
</dbReference>
<dbReference type="SMART" id="SM00470">
    <property type="entry name" value="ParB"/>
    <property type="match status" value="1"/>
</dbReference>
<gene>
    <name evidence="6" type="ORF">399</name>
    <name evidence="7" type="ORF">992</name>
</gene>
<evidence type="ECO:0000256" key="2">
    <source>
        <dbReference type="ARBA" id="ARBA00022679"/>
    </source>
</evidence>
<dbReference type="PIRSF" id="PIRSF036758">
    <property type="entry name" value="Aden_M_ParB"/>
    <property type="match status" value="1"/>
</dbReference>
<evidence type="ECO:0000313" key="7">
    <source>
        <dbReference type="EMBL" id="CFX32358.1"/>
    </source>
</evidence>
<dbReference type="InterPro" id="IPR002941">
    <property type="entry name" value="DNA_methylase_N4/N6"/>
</dbReference>
<dbReference type="RefSeq" id="WP_046495142.1">
    <property type="nucleotide sequence ID" value="NZ_CGIH01000004.1"/>
</dbReference>
<protein>
    <recommendedName>
        <fullName evidence="4">Methyltransferase</fullName>
        <ecNumber evidence="4">2.1.1.-</ecNumber>
    </recommendedName>
</protein>
<dbReference type="GO" id="GO:0032259">
    <property type="term" value="P:methylation"/>
    <property type="evidence" value="ECO:0007669"/>
    <property type="project" value="UniProtKB-KW"/>
</dbReference>
<dbReference type="InterPro" id="IPR015840">
    <property type="entry name" value="DNA_MeTrfase_ParB"/>
</dbReference>